<comment type="subunit">
    <text evidence="2">Part of the multisubunit TRAPP (transport protein particle) complex.</text>
</comment>
<feature type="domain" description="Trafficking protein particle complex subunit 13 N-terminal" evidence="4">
    <location>
        <begin position="16"/>
        <end position="168"/>
    </location>
</feature>
<name>A0AAX7SSI7_ASTCA</name>
<dbReference type="AlphaFoldDB" id="A0AAX7SSI7"/>
<organism evidence="7 8">
    <name type="scientific">Astatotilapia calliptera</name>
    <name type="common">Eastern happy</name>
    <name type="synonym">Chromis callipterus</name>
    <dbReference type="NCBI Taxonomy" id="8154"/>
    <lineage>
        <taxon>Eukaryota</taxon>
        <taxon>Metazoa</taxon>
        <taxon>Chordata</taxon>
        <taxon>Craniata</taxon>
        <taxon>Vertebrata</taxon>
        <taxon>Euteleostomi</taxon>
        <taxon>Actinopterygii</taxon>
        <taxon>Neopterygii</taxon>
        <taxon>Teleostei</taxon>
        <taxon>Neoteleostei</taxon>
        <taxon>Acanthomorphata</taxon>
        <taxon>Ovalentaria</taxon>
        <taxon>Cichlomorphae</taxon>
        <taxon>Cichliformes</taxon>
        <taxon>Cichlidae</taxon>
        <taxon>African cichlids</taxon>
        <taxon>Pseudocrenilabrinae</taxon>
        <taxon>Haplochromini</taxon>
        <taxon>Astatotilapia</taxon>
    </lineage>
</organism>
<evidence type="ECO:0000313" key="7">
    <source>
        <dbReference type="Ensembl" id="ENSACLP00000047529.1"/>
    </source>
</evidence>
<dbReference type="InterPro" id="IPR055428">
    <property type="entry name" value="TRAPPC13_C"/>
</dbReference>
<dbReference type="Ensembl" id="ENSACLT00000081077.1">
    <property type="protein sequence ID" value="ENSACLP00000047529.1"/>
    <property type="gene ID" value="ENSACLG00000026883.2"/>
</dbReference>
<dbReference type="PANTHER" id="PTHR13134">
    <property type="entry name" value="TRAFFICKING PROTEIN PARTICLE COMPLEX SUBUNIT 13"/>
    <property type="match status" value="1"/>
</dbReference>
<dbReference type="InterPro" id="IPR055429">
    <property type="entry name" value="TRAPPC13_M"/>
</dbReference>
<evidence type="ECO:0000256" key="1">
    <source>
        <dbReference type="ARBA" id="ARBA00010785"/>
    </source>
</evidence>
<dbReference type="Pfam" id="PF23647">
    <property type="entry name" value="TRAPPC13_M"/>
    <property type="match status" value="1"/>
</dbReference>
<feature type="domain" description="Trafficking protein particle complex subunit 13 C-terminal" evidence="5">
    <location>
        <begin position="307"/>
        <end position="401"/>
    </location>
</feature>
<protein>
    <recommendedName>
        <fullName evidence="3">Trafficking protein particle complex subunit 13</fullName>
    </recommendedName>
</protein>
<dbReference type="PANTHER" id="PTHR13134:SF3">
    <property type="entry name" value="TRAFFICKING PROTEIN PARTICLE COMPLEX SUBUNIT 13"/>
    <property type="match status" value="1"/>
</dbReference>
<dbReference type="Pfam" id="PF23643">
    <property type="entry name" value="TRAPPC13_C"/>
    <property type="match status" value="1"/>
</dbReference>
<evidence type="ECO:0000259" key="6">
    <source>
        <dbReference type="Pfam" id="PF23647"/>
    </source>
</evidence>
<reference evidence="8" key="2">
    <citation type="submission" date="2023-03" db="EMBL/GenBank/DDBJ databases">
        <authorList>
            <consortium name="Wellcome Sanger Institute Data Sharing"/>
        </authorList>
    </citation>
    <scope>NUCLEOTIDE SEQUENCE [LARGE SCALE GENOMIC DNA]</scope>
</reference>
<sequence length="410" mass="45874">FNVRPPLSHSELLFVMMRLTKPTLFTNLPVTCEDRDLPGDLFGQLMRQDPSTIKGAETLMLGEMLTLPQNFGNIFLGETFSSYISVHNDSSQVVKDILVKADLQTSSQRLNLSASNSAVAELKPECCIDDVIHHEVKEIGTHILVCAVSYTTQQGEKLYFRKFFKFQVSYGSVVTLCFCAQTDEVFLEAQIQNITTSPMFMEKVSLEPSMMYNVTELNTVTQADKGESTFGKMSYLQPMDTRQYLYCLKPKPEYAEKAGIIKGVTVIGKLDIVWKTNLGERGRLQTSQLQRMAPGYGDIRLSLDLIPDTVNLEEPFDIICKITNCSERTMDLVLEMCNTSSIHWCGISGRQLGKLSPGAFLSLPLTVLSSVQGLQSISGLRLTDTFLKRTYEYDDIAQVCVVCPFTSNEC</sequence>
<feature type="domain" description="Trafficking protein particle complex subunit 13 middle" evidence="6">
    <location>
        <begin position="175"/>
        <end position="294"/>
    </location>
</feature>
<evidence type="ECO:0000256" key="3">
    <source>
        <dbReference type="ARBA" id="ARBA00021500"/>
    </source>
</evidence>
<gene>
    <name evidence="7" type="primary">TRAPPC13</name>
</gene>
<dbReference type="GO" id="GO:1990072">
    <property type="term" value="C:TRAPPIII protein complex"/>
    <property type="evidence" value="ECO:0007669"/>
    <property type="project" value="TreeGrafter"/>
</dbReference>
<keyword evidence="8" id="KW-1185">Reference proteome</keyword>
<dbReference type="InterPro" id="IPR055427">
    <property type="entry name" value="TRAPPC13_N"/>
</dbReference>
<reference evidence="7" key="4">
    <citation type="submission" date="2025-09" db="UniProtKB">
        <authorList>
            <consortium name="Ensembl"/>
        </authorList>
    </citation>
    <scope>IDENTIFICATION</scope>
</reference>
<evidence type="ECO:0000313" key="8">
    <source>
        <dbReference type="Proteomes" id="UP000265100"/>
    </source>
</evidence>
<dbReference type="Proteomes" id="UP000265100">
    <property type="component" value="Chromosome 7"/>
</dbReference>
<dbReference type="InterPro" id="IPR010378">
    <property type="entry name" value="TRAPPC13"/>
</dbReference>
<dbReference type="GeneTree" id="ENSGT00390000015280"/>
<evidence type="ECO:0000256" key="2">
    <source>
        <dbReference type="ARBA" id="ARBA00011698"/>
    </source>
</evidence>
<evidence type="ECO:0000259" key="4">
    <source>
        <dbReference type="Pfam" id="PF06159"/>
    </source>
</evidence>
<dbReference type="Pfam" id="PF06159">
    <property type="entry name" value="TRAPPC13_N"/>
    <property type="match status" value="1"/>
</dbReference>
<accession>A0AAX7SSI7</accession>
<reference evidence="7 8" key="1">
    <citation type="submission" date="2018-05" db="EMBL/GenBank/DDBJ databases">
        <authorList>
            <person name="Datahose"/>
        </authorList>
    </citation>
    <scope>NUCLEOTIDE SEQUENCE</scope>
</reference>
<evidence type="ECO:0000259" key="5">
    <source>
        <dbReference type="Pfam" id="PF23643"/>
    </source>
</evidence>
<comment type="similarity">
    <text evidence="1">Belongs to the TRAPPC13 family.</text>
</comment>
<proteinExistence type="inferred from homology"/>
<reference evidence="7" key="3">
    <citation type="submission" date="2025-08" db="UniProtKB">
        <authorList>
            <consortium name="Ensembl"/>
        </authorList>
    </citation>
    <scope>IDENTIFICATION</scope>
</reference>